<proteinExistence type="predicted"/>
<sequence>MNPIDGTLTSFILSNTSSPLSPSKKQNLFAQNPKEIEHLATNYIQSCLAKDHTTTLSKCFKSLYLIPQGLEQSILVFKKHHVFIIQLLESKNLTEALHELSYLYQGLNKVIHGKNIGVYGATSAELLLGIPFIDSVNYPLINLVVAFHFLVLQCLLQHISVSIRQVVAGKDNFVTLDVLKIIPSMFLDNHPFMNWIRSSYTNQENIVRYKNNCIKMIRGFVKILDTLLKIPHLSNLQVNRSCLVHDLLPFLEDLKLSKCPVYELVFDMLFSQQAKSSSTDVIVSLELLVTTFTIGNINKLNLQLINSSDRIIKEERVFELIKRITLTSRPESFLFVKTIVSCIASTSIVAKRLSKSHLLLLDHFTVFLRDATHDEGSHASAFVVLNQLLEIFKHFNQTKRIRNLSNIYFGVGSRFKAFEACKLTIDLETLIYLKDPSNGNLEYLQLKLQKLLNCIHQKDQVSALLTNYLKIIETSELAVNQQTVLVIARNILNSPDLAIPLLSSSMFTNKFKALVAIQLFKYFEKSGDCQQKTCAANVLMQALIIDEKQLNCMIHFHYFNINGLNELVIGEDETYIDYEYSMVSAGLLVHHLIHFKWENSKMEKVIAMCVKWVETECADSVDTFSLEVFKFVLSFLMHNGLTGQVLILIRKFKSAVSSSEIDLWLQKQVYVCLSKLCLWDDLSSCISQWNHLLKTGGISSLHEIMSFNMAQLDYLVSINNFTSAKEKFTKTLKVLNSRPEFDLDNDNKLSMIQKLKNLLLLATFQLRSSSLNSQLQKHADSYMNLKVCIKLLYSIMKSTSANISKDIHLELKWETTTLLFEAYKNILNTLKRLGVSREFIYYLNEFKKVNGASDIPLINCLNHLQLTLYSMLIKNEDGSSTHFAKAMEFTKHTLVQENHSVIVCKNNLMRLAHGDSFPSYKSLSMLSDYILERLHTKDDNFETDCYYLTSILEEINLDDKELKKSSPGNGSFISVVISSKSLIKNSIKALLQNPIYNQLDKAVKTIPSIISDGLTDLNSISREIIDELIQYKEILLSNVAHISKLTAYELDYYSKVFNQCLSALSSLTIFRMETTLLVDLYYLQEFAACLPFMNEKLISNNFNGPTDLLPKEISDPIEADSFSKLSMAFNIDLNLYLPDGWSIVTVDVCGSSGDLILSKFVKGHHPFFLRLPLRQSNGNIQSFEDIKELFQEIIKQSNLSTKRATTSKITTKEDRKSWWKLRFGLDLKMKHLLEDVENHWIGGFQGIFYEFEQDLIFEKFKIDLLKVINTYLPTRKLVADARFMELDDHFIKIFYSLKGYVKEQVDDLLYYVIDTLTFHGEKNEYHKINFERLHKSIEKLFDKYFNLRSRTRGKNHVVLIPSKECAFFPWESMHCMRGISVSRMPSTKLLLDLLKGRSEFSIDISSNLYYVINPSGDLVRTQQKLGPGFKENQSWHGLIGEKPQEESFLSNLFNSNLFVYLGHGGCDQYFRTSSLFKKCLPDGPRLPPSLLIGCSSGVLQMNGLLQPTGNVYNWLVGGCPMALVNLWDVTDKDIDQFSLSVFDKWGLFNGNKDLNISEAIHQSRESCNLAYLNGAAPVLYGLPFYIK</sequence>
<dbReference type="RefSeq" id="XP_020062698.1">
    <property type="nucleotide sequence ID" value="XM_020210609.1"/>
</dbReference>
<gene>
    <name evidence="6" type="ORF">CANTADRAFT_56613</name>
</gene>
<dbReference type="Pfam" id="PF03568">
    <property type="entry name" value="Separin_C"/>
    <property type="match status" value="1"/>
</dbReference>
<dbReference type="EMBL" id="KV453915">
    <property type="protein sequence ID" value="ODV77576.1"/>
    <property type="molecule type" value="Genomic_DNA"/>
</dbReference>
<dbReference type="GO" id="GO:0044732">
    <property type="term" value="C:mitotic spindle pole body"/>
    <property type="evidence" value="ECO:0007669"/>
    <property type="project" value="TreeGrafter"/>
</dbReference>
<evidence type="ECO:0000313" key="6">
    <source>
        <dbReference type="EMBL" id="ODV77576.1"/>
    </source>
</evidence>
<feature type="domain" description="Peptidase C50" evidence="5">
    <location>
        <begin position="1405"/>
        <end position="1505"/>
    </location>
</feature>
<protein>
    <recommendedName>
        <fullName evidence="2">separase</fullName>
        <ecNumber evidence="2">3.4.22.49</ecNumber>
    </recommendedName>
</protein>
<dbReference type="PANTHER" id="PTHR12792:SF0">
    <property type="entry name" value="SEPARIN"/>
    <property type="match status" value="1"/>
</dbReference>
<dbReference type="InterPro" id="IPR005314">
    <property type="entry name" value="Peptidase_C50"/>
</dbReference>
<name>A0A1E4SDN1_9ASCO</name>
<evidence type="ECO:0000313" key="7">
    <source>
        <dbReference type="Proteomes" id="UP000094285"/>
    </source>
</evidence>
<organism evidence="6 7">
    <name type="scientific">Suhomyces tanzawaensis NRRL Y-17324</name>
    <dbReference type="NCBI Taxonomy" id="984487"/>
    <lineage>
        <taxon>Eukaryota</taxon>
        <taxon>Fungi</taxon>
        <taxon>Dikarya</taxon>
        <taxon>Ascomycota</taxon>
        <taxon>Saccharomycotina</taxon>
        <taxon>Pichiomycetes</taxon>
        <taxon>Debaryomycetaceae</taxon>
        <taxon>Suhomyces</taxon>
    </lineage>
</organism>
<keyword evidence="7" id="KW-1185">Reference proteome</keyword>
<dbReference type="PROSITE" id="PS51700">
    <property type="entry name" value="SEPARIN"/>
    <property type="match status" value="1"/>
</dbReference>
<dbReference type="GO" id="GO:0005634">
    <property type="term" value="C:nucleus"/>
    <property type="evidence" value="ECO:0007669"/>
    <property type="project" value="InterPro"/>
</dbReference>
<dbReference type="GeneID" id="30984745"/>
<dbReference type="GO" id="GO:0005737">
    <property type="term" value="C:cytoplasm"/>
    <property type="evidence" value="ECO:0007669"/>
    <property type="project" value="TreeGrafter"/>
</dbReference>
<evidence type="ECO:0000256" key="2">
    <source>
        <dbReference type="ARBA" id="ARBA00012489"/>
    </source>
</evidence>
<dbReference type="InterPro" id="IPR030397">
    <property type="entry name" value="SEPARIN_core_dom"/>
</dbReference>
<dbReference type="GO" id="GO:0006508">
    <property type="term" value="P:proteolysis"/>
    <property type="evidence" value="ECO:0007669"/>
    <property type="project" value="InterPro"/>
</dbReference>
<evidence type="ECO:0000256" key="1">
    <source>
        <dbReference type="ARBA" id="ARBA00000451"/>
    </source>
</evidence>
<dbReference type="EC" id="3.4.22.49" evidence="2"/>
<reference evidence="7" key="1">
    <citation type="submission" date="2016-05" db="EMBL/GenBank/DDBJ databases">
        <title>Comparative genomics of biotechnologically important yeasts.</title>
        <authorList>
            <consortium name="DOE Joint Genome Institute"/>
            <person name="Riley R."/>
            <person name="Haridas S."/>
            <person name="Wolfe K.H."/>
            <person name="Lopes M.R."/>
            <person name="Hittinger C.T."/>
            <person name="Goker M."/>
            <person name="Salamov A."/>
            <person name="Wisecaver J."/>
            <person name="Long T.M."/>
            <person name="Aerts A.L."/>
            <person name="Barry K."/>
            <person name="Choi C."/>
            <person name="Clum A."/>
            <person name="Coughlan A.Y."/>
            <person name="Deshpande S."/>
            <person name="Douglass A.P."/>
            <person name="Hanson S.J."/>
            <person name="Klenk H.-P."/>
            <person name="Labutti K."/>
            <person name="Lapidus A."/>
            <person name="Lindquist E."/>
            <person name="Lipzen A."/>
            <person name="Meier-Kolthoff J.P."/>
            <person name="Ohm R.A."/>
            <person name="Otillar R.P."/>
            <person name="Pangilinan J."/>
            <person name="Peng Y."/>
            <person name="Rokas A."/>
            <person name="Rosa C.A."/>
            <person name="Scheuner C."/>
            <person name="Sibirny A.A."/>
            <person name="Slot J.C."/>
            <person name="Stielow J.B."/>
            <person name="Sun H."/>
            <person name="Kurtzman C.P."/>
            <person name="Blackwell M."/>
            <person name="Grigoriev I.V."/>
            <person name="Jeffries T.W."/>
        </authorList>
    </citation>
    <scope>NUCLEOTIDE SEQUENCE [LARGE SCALE GENOMIC DNA]</scope>
    <source>
        <strain evidence="7">NRRL Y-17324</strain>
    </source>
</reference>
<evidence type="ECO:0000256" key="4">
    <source>
        <dbReference type="ARBA" id="ARBA00022829"/>
    </source>
</evidence>
<dbReference type="Proteomes" id="UP000094285">
    <property type="component" value="Unassembled WGS sequence"/>
</dbReference>
<evidence type="ECO:0000256" key="3">
    <source>
        <dbReference type="ARBA" id="ARBA00022801"/>
    </source>
</evidence>
<accession>A0A1E4SDN1</accession>
<dbReference type="GO" id="GO:0051307">
    <property type="term" value="P:meiotic chromosome separation"/>
    <property type="evidence" value="ECO:0007669"/>
    <property type="project" value="TreeGrafter"/>
</dbReference>
<dbReference type="STRING" id="984487.A0A1E4SDN1"/>
<comment type="catalytic activity">
    <reaction evidence="1">
        <text>All bonds known to be hydrolyzed by this endopeptidase have arginine in P1 and an acidic residue in P4. P6 is often occupied by an acidic residue or by a hydroxy-amino-acid residue, the phosphorylation of which enhances cleavage.</text>
        <dbReference type="EC" id="3.4.22.49"/>
    </reaction>
</comment>
<evidence type="ECO:0000259" key="5">
    <source>
        <dbReference type="PROSITE" id="PS51700"/>
    </source>
</evidence>
<dbReference type="PANTHER" id="PTHR12792">
    <property type="entry name" value="EXTRA SPINDLE POLES 1-RELATED"/>
    <property type="match status" value="1"/>
</dbReference>
<keyword evidence="3" id="KW-0378">Hydrolase</keyword>
<dbReference type="GO" id="GO:0072686">
    <property type="term" value="C:mitotic spindle"/>
    <property type="evidence" value="ECO:0007669"/>
    <property type="project" value="TreeGrafter"/>
</dbReference>
<dbReference type="GO" id="GO:0004197">
    <property type="term" value="F:cysteine-type endopeptidase activity"/>
    <property type="evidence" value="ECO:0007669"/>
    <property type="project" value="InterPro"/>
</dbReference>
<keyword evidence="4" id="KW-0159">Chromosome partition</keyword>
<dbReference type="OrthoDB" id="10255632at2759"/>